<feature type="transmembrane region" description="Helical" evidence="1">
    <location>
        <begin position="12"/>
        <end position="29"/>
    </location>
</feature>
<sequence length="262" mass="29809">MPPNPFKGVESASFLPTLLANLFPLFGILRLDWRVVELFAIYWLEIGTGFLVYGVAALFARLPVVLDGRSFYLPGVSPDTERDQKWTRDSRPIDLPGSLPPIYPRNVRLILWTLATGFAFLGIFLVEYPQVVEVLRSPSLVLTAVGMILSDWYRLYREFFREGQYEEMSAHMVLEIPGRVLFFWVVYVLLLGSVGGFTLLFLVLFVRETVGGLVPDIDLVVLFAVALVVGKVAVEWSRFRVENETEPTGFATWFLPENPRER</sequence>
<keyword evidence="1" id="KW-0472">Membrane</keyword>
<dbReference type="Proteomes" id="UP000255421">
    <property type="component" value="Unassembled WGS sequence"/>
</dbReference>
<gene>
    <name evidence="2" type="ORF">DWB78_17395</name>
    <name evidence="3" type="ORF">SAMN05216278_3435</name>
</gene>
<keyword evidence="5" id="KW-1185">Reference proteome</keyword>
<dbReference type="AlphaFoldDB" id="A0A1H1G186"/>
<evidence type="ECO:0000256" key="1">
    <source>
        <dbReference type="SAM" id="Phobius"/>
    </source>
</evidence>
<evidence type="ECO:0000313" key="5">
    <source>
        <dbReference type="Proteomes" id="UP000255421"/>
    </source>
</evidence>
<dbReference type="OrthoDB" id="169315at2157"/>
<feature type="transmembrane region" description="Helical" evidence="1">
    <location>
        <begin position="217"/>
        <end position="234"/>
    </location>
</feature>
<organism evidence="3 4">
    <name type="scientific">Halopelagius longus</name>
    <dbReference type="NCBI Taxonomy" id="1236180"/>
    <lineage>
        <taxon>Archaea</taxon>
        <taxon>Methanobacteriati</taxon>
        <taxon>Methanobacteriota</taxon>
        <taxon>Stenosarchaea group</taxon>
        <taxon>Halobacteria</taxon>
        <taxon>Halobacteriales</taxon>
        <taxon>Haloferacaceae</taxon>
    </lineage>
</organism>
<reference evidence="4" key="2">
    <citation type="submission" date="2016-10" db="EMBL/GenBank/DDBJ databases">
        <authorList>
            <person name="Varghese N."/>
            <person name="Submissions S."/>
        </authorList>
    </citation>
    <scope>NUCLEOTIDE SEQUENCE [LARGE SCALE GENOMIC DNA]</scope>
    <source>
        <strain evidence="4">CGMCC 1.12397</strain>
    </source>
</reference>
<evidence type="ECO:0000313" key="3">
    <source>
        <dbReference type="EMBL" id="SDR06616.1"/>
    </source>
</evidence>
<dbReference type="InterPro" id="IPR045466">
    <property type="entry name" value="DUF6498"/>
</dbReference>
<feature type="transmembrane region" description="Helical" evidence="1">
    <location>
        <begin position="181"/>
        <end position="205"/>
    </location>
</feature>
<dbReference type="EMBL" id="QQST01000003">
    <property type="protein sequence ID" value="RDI69920.1"/>
    <property type="molecule type" value="Genomic_DNA"/>
</dbReference>
<feature type="transmembrane region" description="Helical" evidence="1">
    <location>
        <begin position="41"/>
        <end position="60"/>
    </location>
</feature>
<name>A0A1H1G186_9EURY</name>
<reference evidence="2 5" key="3">
    <citation type="submission" date="2018-07" db="EMBL/GenBank/DDBJ databases">
        <title>Genome sequence of extremly halophilic archaeon Halopelagius longus strain BC12-B1.</title>
        <authorList>
            <person name="Zhang X."/>
        </authorList>
    </citation>
    <scope>NUCLEOTIDE SEQUENCE [LARGE SCALE GENOMIC DNA]</scope>
    <source>
        <strain evidence="2 5">BC12-B1</strain>
    </source>
</reference>
<evidence type="ECO:0000313" key="2">
    <source>
        <dbReference type="EMBL" id="RDI69920.1"/>
    </source>
</evidence>
<keyword evidence="1" id="KW-0812">Transmembrane</keyword>
<reference evidence="3" key="1">
    <citation type="submission" date="2016-10" db="EMBL/GenBank/DDBJ databases">
        <authorList>
            <person name="de Groot N.N."/>
        </authorList>
    </citation>
    <scope>NUCLEOTIDE SEQUENCE [LARGE SCALE GENOMIC DNA]</scope>
    <source>
        <strain evidence="3">CGMCC 1.12397</strain>
    </source>
</reference>
<dbReference type="Proteomes" id="UP000199289">
    <property type="component" value="Unassembled WGS sequence"/>
</dbReference>
<evidence type="ECO:0000313" key="4">
    <source>
        <dbReference type="Proteomes" id="UP000199289"/>
    </source>
</evidence>
<protein>
    <submittedName>
        <fullName evidence="3">Uncharacterized protein</fullName>
    </submittedName>
</protein>
<feature type="transmembrane region" description="Helical" evidence="1">
    <location>
        <begin position="109"/>
        <end position="128"/>
    </location>
</feature>
<keyword evidence="1" id="KW-1133">Transmembrane helix</keyword>
<dbReference type="RefSeq" id="WP_092538933.1">
    <property type="nucleotide sequence ID" value="NZ_FNKQ01000005.1"/>
</dbReference>
<accession>A0A1H1G186</accession>
<proteinExistence type="predicted"/>
<dbReference type="EMBL" id="FNKQ01000005">
    <property type="protein sequence ID" value="SDR06616.1"/>
    <property type="molecule type" value="Genomic_DNA"/>
</dbReference>
<dbReference type="Pfam" id="PF20108">
    <property type="entry name" value="DUF6498"/>
    <property type="match status" value="1"/>
</dbReference>